<dbReference type="InterPro" id="IPR053883">
    <property type="entry name" value="DUF3097_N"/>
</dbReference>
<feature type="domain" description="DUF3097" evidence="2">
    <location>
        <begin position="21"/>
        <end position="83"/>
    </location>
</feature>
<sequence length="282" mass="30871">MHYEQWGPQDLTAPAQRALRKVEARGGLVLEDVQTGWVGAVVRLEKSGGMHIVELADRRNKVRAFPLGFGFLLEGEPVELIAPVKTAPKQTVRTASGSVKVADTRAKVAKASRIWVEGKHDAELVEKVWGDDLRVEGIVVEPLRGIDDLASAVADFSPGPTRRLGILVDHLVPGSKETRIVANLMNTPGLRKNVLVVGHPYVDVWQAIKPTSLGIPAWPVVPRSMEWKLGILKAFGWPHTTAEDIGIGWQRLLSRVSSYSDLEPSLLGRVEEVIDFLTAPVS</sequence>
<dbReference type="Proteomes" id="UP000182725">
    <property type="component" value="Unassembled WGS sequence"/>
</dbReference>
<organism evidence="3 4">
    <name type="scientific">Arthrobacter alpinus</name>
    <dbReference type="NCBI Taxonomy" id="656366"/>
    <lineage>
        <taxon>Bacteria</taxon>
        <taxon>Bacillati</taxon>
        <taxon>Actinomycetota</taxon>
        <taxon>Actinomycetes</taxon>
        <taxon>Micrococcales</taxon>
        <taxon>Micrococcaceae</taxon>
        <taxon>Arthrobacter</taxon>
    </lineage>
</organism>
<feature type="domain" description="DUF3097" evidence="1">
    <location>
        <begin position="112"/>
        <end position="278"/>
    </location>
</feature>
<evidence type="ECO:0000259" key="2">
    <source>
        <dbReference type="Pfam" id="PF22845"/>
    </source>
</evidence>
<dbReference type="RefSeq" id="WP_074711260.1">
    <property type="nucleotide sequence ID" value="NZ_FNTV01000001.1"/>
</dbReference>
<dbReference type="InterPro" id="IPR021447">
    <property type="entry name" value="DUF3097_C"/>
</dbReference>
<proteinExistence type="predicted"/>
<evidence type="ECO:0008006" key="5">
    <source>
        <dbReference type="Google" id="ProtNLM"/>
    </source>
</evidence>
<dbReference type="EMBL" id="FNTV01000001">
    <property type="protein sequence ID" value="SEE51753.1"/>
    <property type="molecule type" value="Genomic_DNA"/>
</dbReference>
<gene>
    <name evidence="3" type="ORF">SAMN04489740_1615</name>
</gene>
<evidence type="ECO:0000259" key="1">
    <source>
        <dbReference type="Pfam" id="PF11296"/>
    </source>
</evidence>
<evidence type="ECO:0000313" key="4">
    <source>
        <dbReference type="Proteomes" id="UP000182725"/>
    </source>
</evidence>
<dbReference type="Pfam" id="PF11296">
    <property type="entry name" value="DUF3097_C"/>
    <property type="match status" value="1"/>
</dbReference>
<protein>
    <recommendedName>
        <fullName evidence="5">DUF3097 domain-containing protein</fullName>
    </recommendedName>
</protein>
<dbReference type="AlphaFoldDB" id="A0A1H5JGQ2"/>
<dbReference type="Pfam" id="PF22845">
    <property type="entry name" value="DUF3097_N"/>
    <property type="match status" value="1"/>
</dbReference>
<accession>A0A1H5JGQ2</accession>
<name>A0A1H5JGQ2_9MICC</name>
<evidence type="ECO:0000313" key="3">
    <source>
        <dbReference type="EMBL" id="SEE51753.1"/>
    </source>
</evidence>
<reference evidence="3 4" key="1">
    <citation type="submission" date="2016-10" db="EMBL/GenBank/DDBJ databases">
        <authorList>
            <person name="de Groot N.N."/>
        </authorList>
    </citation>
    <scope>NUCLEOTIDE SEQUENCE [LARGE SCALE GENOMIC DNA]</scope>
    <source>
        <strain evidence="3 4">DSM 22274</strain>
    </source>
</reference>